<evidence type="ECO:0000313" key="3">
    <source>
        <dbReference type="Proteomes" id="UP000053144"/>
    </source>
</evidence>
<protein>
    <submittedName>
        <fullName evidence="2">Uncharacterized protein</fullName>
    </submittedName>
</protein>
<evidence type="ECO:0000256" key="1">
    <source>
        <dbReference type="SAM" id="MobiDB-lite"/>
    </source>
</evidence>
<feature type="region of interest" description="Disordered" evidence="1">
    <location>
        <begin position="1"/>
        <end position="25"/>
    </location>
</feature>
<reference evidence="3" key="1">
    <citation type="journal article" date="2015" name="Proc. Natl. Acad. Sci. U.S.A.">
        <title>Genome sequencing of adzuki bean (Vigna angularis) provides insight into high starch and low fat accumulation and domestication.</title>
        <authorList>
            <person name="Yang K."/>
            <person name="Tian Z."/>
            <person name="Chen C."/>
            <person name="Luo L."/>
            <person name="Zhao B."/>
            <person name="Wang Z."/>
            <person name="Yu L."/>
            <person name="Li Y."/>
            <person name="Sun Y."/>
            <person name="Li W."/>
            <person name="Chen Y."/>
            <person name="Li Y."/>
            <person name="Zhang Y."/>
            <person name="Ai D."/>
            <person name="Zhao J."/>
            <person name="Shang C."/>
            <person name="Ma Y."/>
            <person name="Wu B."/>
            <person name="Wang M."/>
            <person name="Gao L."/>
            <person name="Sun D."/>
            <person name="Zhang P."/>
            <person name="Guo F."/>
            <person name="Wang W."/>
            <person name="Li Y."/>
            <person name="Wang J."/>
            <person name="Varshney R.K."/>
            <person name="Wang J."/>
            <person name="Ling H.Q."/>
            <person name="Wan P."/>
        </authorList>
    </citation>
    <scope>NUCLEOTIDE SEQUENCE</scope>
    <source>
        <strain evidence="3">cv. Jingnong 6</strain>
    </source>
</reference>
<gene>
    <name evidence="2" type="ORF">LR48_Vigan10g184400</name>
</gene>
<feature type="compositionally biased region" description="Polar residues" evidence="1">
    <location>
        <begin position="12"/>
        <end position="24"/>
    </location>
</feature>
<proteinExistence type="predicted"/>
<accession>A0A0L9VM51</accession>
<organism evidence="2 3">
    <name type="scientific">Phaseolus angularis</name>
    <name type="common">Azuki bean</name>
    <name type="synonym">Vigna angularis</name>
    <dbReference type="NCBI Taxonomy" id="3914"/>
    <lineage>
        <taxon>Eukaryota</taxon>
        <taxon>Viridiplantae</taxon>
        <taxon>Streptophyta</taxon>
        <taxon>Embryophyta</taxon>
        <taxon>Tracheophyta</taxon>
        <taxon>Spermatophyta</taxon>
        <taxon>Magnoliopsida</taxon>
        <taxon>eudicotyledons</taxon>
        <taxon>Gunneridae</taxon>
        <taxon>Pentapetalae</taxon>
        <taxon>rosids</taxon>
        <taxon>fabids</taxon>
        <taxon>Fabales</taxon>
        <taxon>Fabaceae</taxon>
        <taxon>Papilionoideae</taxon>
        <taxon>50 kb inversion clade</taxon>
        <taxon>NPAAA clade</taxon>
        <taxon>indigoferoid/millettioid clade</taxon>
        <taxon>Phaseoleae</taxon>
        <taxon>Vigna</taxon>
    </lineage>
</organism>
<name>A0A0L9VM51_PHAAN</name>
<dbReference type="Proteomes" id="UP000053144">
    <property type="component" value="Chromosome 10"/>
</dbReference>
<sequence>MKRVHGLGLGGNSTTPFQHVQGSFTGRRRVSRSSFILVDPAALEEIKWFTKY</sequence>
<evidence type="ECO:0000313" key="2">
    <source>
        <dbReference type="EMBL" id="KOM55952.1"/>
    </source>
</evidence>
<dbReference type="AlphaFoldDB" id="A0A0L9VM51"/>
<dbReference type="EMBL" id="CM003380">
    <property type="protein sequence ID" value="KOM55952.1"/>
    <property type="molecule type" value="Genomic_DNA"/>
</dbReference>
<dbReference type="Gramene" id="KOM55952">
    <property type="protein sequence ID" value="KOM55952"/>
    <property type="gene ID" value="LR48_Vigan10g184400"/>
</dbReference>